<dbReference type="PROSITE" id="PS51450">
    <property type="entry name" value="LRR"/>
    <property type="match status" value="1"/>
</dbReference>
<reference evidence="4" key="2">
    <citation type="submission" date="2025-09" db="UniProtKB">
        <authorList>
            <consortium name="Ensembl"/>
        </authorList>
    </citation>
    <scope>IDENTIFICATION</scope>
</reference>
<dbReference type="AlphaFoldDB" id="A0A3Q1EMR3"/>
<evidence type="ECO:0000256" key="3">
    <source>
        <dbReference type="SAM" id="MobiDB-lite"/>
    </source>
</evidence>
<accession>A0A3Q1EMR3</accession>
<dbReference type="PANTHER" id="PTHR24106">
    <property type="entry name" value="NACHT, LRR AND CARD DOMAINS-CONTAINING"/>
    <property type="match status" value="1"/>
</dbReference>
<dbReference type="Pfam" id="PF13516">
    <property type="entry name" value="LRR_6"/>
    <property type="match status" value="3"/>
</dbReference>
<dbReference type="Gene3D" id="2.60.120.920">
    <property type="match status" value="1"/>
</dbReference>
<dbReference type="GeneTree" id="ENSGT00940000162312"/>
<organism evidence="4 5">
    <name type="scientific">Acanthochromis polyacanthus</name>
    <name type="common">spiny chromis</name>
    <dbReference type="NCBI Taxonomy" id="80966"/>
    <lineage>
        <taxon>Eukaryota</taxon>
        <taxon>Metazoa</taxon>
        <taxon>Chordata</taxon>
        <taxon>Craniata</taxon>
        <taxon>Vertebrata</taxon>
        <taxon>Euteleostomi</taxon>
        <taxon>Actinopterygii</taxon>
        <taxon>Neopterygii</taxon>
        <taxon>Teleostei</taxon>
        <taxon>Neoteleostei</taxon>
        <taxon>Acanthomorphata</taxon>
        <taxon>Ovalentaria</taxon>
        <taxon>Pomacentridae</taxon>
        <taxon>Acanthochromis</taxon>
    </lineage>
</organism>
<evidence type="ECO:0000256" key="1">
    <source>
        <dbReference type="ARBA" id="ARBA00022614"/>
    </source>
</evidence>
<evidence type="ECO:0000256" key="2">
    <source>
        <dbReference type="ARBA" id="ARBA00022737"/>
    </source>
</evidence>
<reference evidence="4" key="1">
    <citation type="submission" date="2025-08" db="UniProtKB">
        <authorList>
            <consortium name="Ensembl"/>
        </authorList>
    </citation>
    <scope>IDENTIFICATION</scope>
</reference>
<dbReference type="SUPFAM" id="SSF49899">
    <property type="entry name" value="Concanavalin A-like lectins/glucanases"/>
    <property type="match status" value="1"/>
</dbReference>
<evidence type="ECO:0008006" key="6">
    <source>
        <dbReference type="Google" id="ProtNLM"/>
    </source>
</evidence>
<name>A0A3Q1EMR3_9TELE</name>
<evidence type="ECO:0000313" key="5">
    <source>
        <dbReference type="Proteomes" id="UP000257200"/>
    </source>
</evidence>
<evidence type="ECO:0000313" key="4">
    <source>
        <dbReference type="Ensembl" id="ENSAPOP00000005931.1"/>
    </source>
</evidence>
<dbReference type="InParanoid" id="A0A3Q1EMR3"/>
<proteinExistence type="predicted"/>
<sequence length="230" mass="25116">FSLEKSNENTDQPISIQQQSPASSCVSMQSDRSKEYKMKSKCLSSCCCRLSGCNLTERSCEALATVLSSPSSSLRELDLSNNDLQDSGMKFLSAGLGSAHCKLRSLRLSGCQIAQEGFAALAAALITNPSHLKELDLNYNHPGESGVKWLSTALRDPRLKLVKFSMEHGGVKRLTSGPRKYACKFSLDLNTAHQNLALSEDIRKVTAFCVCRPASASSLHAPSRSPWSWR</sequence>
<feature type="region of interest" description="Disordered" evidence="3">
    <location>
        <begin position="1"/>
        <end position="25"/>
    </location>
</feature>
<dbReference type="InterPro" id="IPR001611">
    <property type="entry name" value="Leu-rich_rpt"/>
</dbReference>
<dbReference type="Gene3D" id="3.80.10.10">
    <property type="entry name" value="Ribonuclease Inhibitor"/>
    <property type="match status" value="1"/>
</dbReference>
<dbReference type="SMART" id="SM00368">
    <property type="entry name" value="LRR_RI"/>
    <property type="match status" value="4"/>
</dbReference>
<dbReference type="InterPro" id="IPR013320">
    <property type="entry name" value="ConA-like_dom_sf"/>
</dbReference>
<feature type="compositionally biased region" description="Low complexity" evidence="3">
    <location>
        <begin position="12"/>
        <end position="24"/>
    </location>
</feature>
<dbReference type="InterPro" id="IPR043136">
    <property type="entry name" value="B30.2/SPRY_sf"/>
</dbReference>
<dbReference type="SUPFAM" id="SSF52047">
    <property type="entry name" value="RNI-like"/>
    <property type="match status" value="1"/>
</dbReference>
<keyword evidence="5" id="KW-1185">Reference proteome</keyword>
<dbReference type="InterPro" id="IPR032675">
    <property type="entry name" value="LRR_dom_sf"/>
</dbReference>
<keyword evidence="1" id="KW-0433">Leucine-rich repeat</keyword>
<dbReference type="Ensembl" id="ENSAPOT00000007521.1">
    <property type="protein sequence ID" value="ENSAPOP00000005931.1"/>
    <property type="gene ID" value="ENSAPOG00000007701.1"/>
</dbReference>
<dbReference type="Proteomes" id="UP000257200">
    <property type="component" value="Unplaced"/>
</dbReference>
<keyword evidence="2" id="KW-0677">Repeat</keyword>
<dbReference type="InterPro" id="IPR051261">
    <property type="entry name" value="NLR"/>
</dbReference>
<protein>
    <recommendedName>
        <fullName evidence="6">SPRY-associated domain-containing protein</fullName>
    </recommendedName>
</protein>